<protein>
    <recommendedName>
        <fullName evidence="8">mitogen-activated protein kinase kinase</fullName>
        <ecNumber evidence="8">2.7.12.2</ecNumber>
    </recommendedName>
</protein>
<evidence type="ECO:0000259" key="14">
    <source>
        <dbReference type="PROSITE" id="PS50011"/>
    </source>
</evidence>
<evidence type="ECO:0000256" key="5">
    <source>
        <dbReference type="ARBA" id="ARBA00022840"/>
    </source>
</evidence>
<accession>A0A564ZAW1</accession>
<dbReference type="GO" id="GO:0004674">
    <property type="term" value="F:protein serine/threonine kinase activity"/>
    <property type="evidence" value="ECO:0007669"/>
    <property type="project" value="UniProtKB-KW"/>
</dbReference>
<dbReference type="GO" id="GO:0005524">
    <property type="term" value="F:ATP binding"/>
    <property type="evidence" value="ECO:0007669"/>
    <property type="project" value="UniProtKB-UniRule"/>
</dbReference>
<organism evidence="15 16">
    <name type="scientific">Hymenolepis diminuta</name>
    <name type="common">Rat tapeworm</name>
    <dbReference type="NCBI Taxonomy" id="6216"/>
    <lineage>
        <taxon>Eukaryota</taxon>
        <taxon>Metazoa</taxon>
        <taxon>Spiralia</taxon>
        <taxon>Lophotrochozoa</taxon>
        <taxon>Platyhelminthes</taxon>
        <taxon>Cestoda</taxon>
        <taxon>Eucestoda</taxon>
        <taxon>Cyclophyllidea</taxon>
        <taxon>Hymenolepididae</taxon>
        <taxon>Hymenolepis</taxon>
    </lineage>
</organism>
<dbReference type="InterPro" id="IPR000719">
    <property type="entry name" value="Prot_kinase_dom"/>
</dbReference>
<dbReference type="SMART" id="SM00220">
    <property type="entry name" value="S_TKc"/>
    <property type="match status" value="1"/>
</dbReference>
<comment type="similarity">
    <text evidence="7">Belongs to the protein kinase superfamily. STE Ser/Thr protein kinase family. MAP kinase kinase subfamily.</text>
</comment>
<keyword evidence="1" id="KW-0723">Serine/threonine-protein kinase</keyword>
<evidence type="ECO:0000256" key="4">
    <source>
        <dbReference type="ARBA" id="ARBA00022777"/>
    </source>
</evidence>
<dbReference type="InterPro" id="IPR011009">
    <property type="entry name" value="Kinase-like_dom_sf"/>
</dbReference>
<dbReference type="Gene3D" id="3.30.200.20">
    <property type="entry name" value="Phosphorylase Kinase, domain 1"/>
    <property type="match status" value="1"/>
</dbReference>
<sequence length="565" mass="60843">MTKPLVTTESTTPTPSESIEAMGEAGGGGESEPTATDATTNNKEEESGVTTEKPVEKPAALGPPAGGGLRFAGKRQVVIQNLDLSPLRLTDDPLPPPRQQQHSVTSGTTGGSGRRVQLPPLTSIGAAAGESSSSVPLRSSRTSGGAGGSASSDRMSTGPVDLAAAQRQLDDQQLDDSQRERIEEFLRCKKDIHELHPEDFTKISELGSGNWGVVSRVRYNRINLIMAKKTIRLDIRHEVGTQIVRELEILHDCTSPYIIGFYGAFLADGNINICMEYMDGGSLDIVLKHAGRMPEPIVSRILYAVLCGLEYLRKQLSMIHRDVKPSNILMRRNGEIKLCDFGASGKLIDSVAHSFVGSRSYMAPERISGQSYNTSSDVWSLGLTLVELATGHYPIPTLENEAAYFTGFSPDRDTNLREHIAAAREGKKLPPVTTPEQAPLSIFELLVLIVGQPLPRLPRACFTDDFIDLVASCLRTEATERPTLDALQRHAFVTTVAGLLPVGANRRSSIRFRCDPTMTTATALPHVVGGGNHGGGTTGDGSGDFNMDDIAFYLSHILPPHDGIG</sequence>
<dbReference type="PANTHER" id="PTHR47448">
    <property type="entry name" value="DUAL SPECIFICITY MITOGEN-ACTIVATED PROTEIN KINASE KINASE DSOR1-LIKE PROTEIN"/>
    <property type="match status" value="1"/>
</dbReference>
<gene>
    <name evidence="15" type="ORF">WMSIL1_LOCUS14222</name>
</gene>
<evidence type="ECO:0000313" key="16">
    <source>
        <dbReference type="Proteomes" id="UP000321570"/>
    </source>
</evidence>
<comment type="catalytic activity">
    <reaction evidence="10">
        <text>L-threonyl-[protein] + ATP = O-phospho-L-threonyl-[protein] + ADP + H(+)</text>
        <dbReference type="Rhea" id="RHEA:46608"/>
        <dbReference type="Rhea" id="RHEA-COMP:11060"/>
        <dbReference type="Rhea" id="RHEA-COMP:11605"/>
        <dbReference type="ChEBI" id="CHEBI:15378"/>
        <dbReference type="ChEBI" id="CHEBI:30013"/>
        <dbReference type="ChEBI" id="CHEBI:30616"/>
        <dbReference type="ChEBI" id="CHEBI:61977"/>
        <dbReference type="ChEBI" id="CHEBI:456216"/>
        <dbReference type="EC" id="2.7.12.2"/>
    </reaction>
</comment>
<keyword evidence="3 12" id="KW-0547">Nucleotide-binding</keyword>
<comment type="catalytic activity">
    <reaction evidence="11">
        <text>L-tyrosyl-[protein] + ATP = O-phospho-L-tyrosyl-[protein] + ADP + H(+)</text>
        <dbReference type="Rhea" id="RHEA:10596"/>
        <dbReference type="Rhea" id="RHEA-COMP:10136"/>
        <dbReference type="Rhea" id="RHEA-COMP:20101"/>
        <dbReference type="ChEBI" id="CHEBI:15378"/>
        <dbReference type="ChEBI" id="CHEBI:30616"/>
        <dbReference type="ChEBI" id="CHEBI:46858"/>
        <dbReference type="ChEBI" id="CHEBI:61978"/>
        <dbReference type="ChEBI" id="CHEBI:456216"/>
        <dbReference type="EC" id="2.7.12.2"/>
    </reaction>
</comment>
<dbReference type="SUPFAM" id="SSF56112">
    <property type="entry name" value="Protein kinase-like (PK-like)"/>
    <property type="match status" value="1"/>
</dbReference>
<feature type="compositionally biased region" description="Low complexity" evidence="13">
    <location>
        <begin position="7"/>
        <end position="23"/>
    </location>
</feature>
<reference evidence="15 16" key="1">
    <citation type="submission" date="2019-07" db="EMBL/GenBank/DDBJ databases">
        <authorList>
            <person name="Jastrzebski P J."/>
            <person name="Paukszto L."/>
            <person name="Jastrzebski P J."/>
        </authorList>
    </citation>
    <scope>NUCLEOTIDE SEQUENCE [LARGE SCALE GENOMIC DNA]</scope>
    <source>
        <strain evidence="15 16">WMS-il1</strain>
    </source>
</reference>
<evidence type="ECO:0000256" key="13">
    <source>
        <dbReference type="SAM" id="MobiDB-lite"/>
    </source>
</evidence>
<evidence type="ECO:0000256" key="3">
    <source>
        <dbReference type="ARBA" id="ARBA00022741"/>
    </source>
</evidence>
<evidence type="ECO:0000256" key="8">
    <source>
        <dbReference type="ARBA" id="ARBA00038999"/>
    </source>
</evidence>
<evidence type="ECO:0000256" key="9">
    <source>
        <dbReference type="ARBA" id="ARBA00049014"/>
    </source>
</evidence>
<evidence type="ECO:0000256" key="7">
    <source>
        <dbReference type="ARBA" id="ARBA00038035"/>
    </source>
</evidence>
<evidence type="ECO:0000256" key="1">
    <source>
        <dbReference type="ARBA" id="ARBA00022527"/>
    </source>
</evidence>
<dbReference type="GO" id="GO:0004713">
    <property type="term" value="F:protein tyrosine kinase activity"/>
    <property type="evidence" value="ECO:0007669"/>
    <property type="project" value="UniProtKB-KW"/>
</dbReference>
<keyword evidence="6" id="KW-0829">Tyrosine-protein kinase</keyword>
<feature type="compositionally biased region" description="Low complexity" evidence="13">
    <location>
        <begin position="123"/>
        <end position="143"/>
    </location>
</feature>
<dbReference type="PROSITE" id="PS50011">
    <property type="entry name" value="PROTEIN_KINASE_DOM"/>
    <property type="match status" value="1"/>
</dbReference>
<keyword evidence="2" id="KW-0808">Transferase</keyword>
<proteinExistence type="inferred from homology"/>
<feature type="binding site" evidence="12">
    <location>
        <position position="229"/>
    </location>
    <ligand>
        <name>ATP</name>
        <dbReference type="ChEBI" id="CHEBI:30616"/>
    </ligand>
</feature>
<keyword evidence="4" id="KW-0418">Kinase</keyword>
<dbReference type="AlphaFoldDB" id="A0A564ZAW1"/>
<dbReference type="GO" id="GO:0004708">
    <property type="term" value="F:MAP kinase kinase activity"/>
    <property type="evidence" value="ECO:0007669"/>
    <property type="project" value="UniProtKB-EC"/>
</dbReference>
<dbReference type="PROSITE" id="PS00107">
    <property type="entry name" value="PROTEIN_KINASE_ATP"/>
    <property type="match status" value="1"/>
</dbReference>
<dbReference type="InterPro" id="IPR050915">
    <property type="entry name" value="MAP_kinase_kinase"/>
</dbReference>
<name>A0A564ZAW1_HYMDI</name>
<dbReference type="EC" id="2.7.12.2" evidence="8"/>
<dbReference type="Pfam" id="PF00069">
    <property type="entry name" value="Pkinase"/>
    <property type="match status" value="1"/>
</dbReference>
<evidence type="ECO:0000256" key="6">
    <source>
        <dbReference type="ARBA" id="ARBA00023137"/>
    </source>
</evidence>
<keyword evidence="16" id="KW-1185">Reference proteome</keyword>
<dbReference type="FunFam" id="3.30.200.20:FF:000040">
    <property type="entry name" value="Dual specificity mitogen-activated protein kinase kinase"/>
    <property type="match status" value="1"/>
</dbReference>
<dbReference type="PROSITE" id="PS00108">
    <property type="entry name" value="PROTEIN_KINASE_ST"/>
    <property type="match status" value="1"/>
</dbReference>
<feature type="region of interest" description="Disordered" evidence="13">
    <location>
        <begin position="1"/>
        <end position="72"/>
    </location>
</feature>
<evidence type="ECO:0000256" key="12">
    <source>
        <dbReference type="PROSITE-ProRule" id="PRU10141"/>
    </source>
</evidence>
<feature type="region of interest" description="Disordered" evidence="13">
    <location>
        <begin position="88"/>
        <end position="157"/>
    </location>
</feature>
<dbReference type="EMBL" id="CABIJS010000707">
    <property type="protein sequence ID" value="VUZ56631.1"/>
    <property type="molecule type" value="Genomic_DNA"/>
</dbReference>
<evidence type="ECO:0000256" key="10">
    <source>
        <dbReference type="ARBA" id="ARBA00049299"/>
    </source>
</evidence>
<evidence type="ECO:0000313" key="15">
    <source>
        <dbReference type="EMBL" id="VUZ56631.1"/>
    </source>
</evidence>
<comment type="catalytic activity">
    <reaction evidence="9">
        <text>L-seryl-[protein] + ATP = O-phospho-L-seryl-[protein] + ADP + H(+)</text>
        <dbReference type="Rhea" id="RHEA:17989"/>
        <dbReference type="Rhea" id="RHEA-COMP:9863"/>
        <dbReference type="Rhea" id="RHEA-COMP:11604"/>
        <dbReference type="ChEBI" id="CHEBI:15378"/>
        <dbReference type="ChEBI" id="CHEBI:29999"/>
        <dbReference type="ChEBI" id="CHEBI:30616"/>
        <dbReference type="ChEBI" id="CHEBI:83421"/>
        <dbReference type="ChEBI" id="CHEBI:456216"/>
        <dbReference type="EC" id="2.7.12.2"/>
    </reaction>
</comment>
<feature type="domain" description="Protein kinase" evidence="14">
    <location>
        <begin position="200"/>
        <end position="493"/>
    </location>
</feature>
<evidence type="ECO:0000256" key="11">
    <source>
        <dbReference type="ARBA" id="ARBA00051693"/>
    </source>
</evidence>
<dbReference type="InterPro" id="IPR017441">
    <property type="entry name" value="Protein_kinase_ATP_BS"/>
</dbReference>
<keyword evidence="5 12" id="KW-0067">ATP-binding</keyword>
<dbReference type="PANTHER" id="PTHR47448:SF1">
    <property type="entry name" value="SERINE_THREONINE-PROTEIN KINASE STE7 HOMOLOG"/>
    <property type="match status" value="1"/>
</dbReference>
<dbReference type="InterPro" id="IPR008271">
    <property type="entry name" value="Ser/Thr_kinase_AS"/>
</dbReference>
<dbReference type="Gene3D" id="1.10.510.10">
    <property type="entry name" value="Transferase(Phosphotransferase) domain 1"/>
    <property type="match status" value="1"/>
</dbReference>
<evidence type="ECO:0000256" key="2">
    <source>
        <dbReference type="ARBA" id="ARBA00022679"/>
    </source>
</evidence>
<dbReference type="Proteomes" id="UP000321570">
    <property type="component" value="Unassembled WGS sequence"/>
</dbReference>